<reference evidence="1 2" key="1">
    <citation type="submission" date="2019-02" db="EMBL/GenBank/DDBJ databases">
        <title>Deep-cultivation of Planctomycetes and their phenomic and genomic characterization uncovers novel biology.</title>
        <authorList>
            <person name="Wiegand S."/>
            <person name="Jogler M."/>
            <person name="Boedeker C."/>
            <person name="Pinto D."/>
            <person name="Vollmers J."/>
            <person name="Rivas-Marin E."/>
            <person name="Kohn T."/>
            <person name="Peeters S.H."/>
            <person name="Heuer A."/>
            <person name="Rast P."/>
            <person name="Oberbeckmann S."/>
            <person name="Bunk B."/>
            <person name="Jeske O."/>
            <person name="Meyerdierks A."/>
            <person name="Storesund J.E."/>
            <person name="Kallscheuer N."/>
            <person name="Luecker S."/>
            <person name="Lage O.M."/>
            <person name="Pohl T."/>
            <person name="Merkel B.J."/>
            <person name="Hornburger P."/>
            <person name="Mueller R.-W."/>
            <person name="Bruemmer F."/>
            <person name="Labrenz M."/>
            <person name="Spormann A.M."/>
            <person name="Op den Camp H."/>
            <person name="Overmann J."/>
            <person name="Amann R."/>
            <person name="Jetten M.S.M."/>
            <person name="Mascher T."/>
            <person name="Medema M.H."/>
            <person name="Devos D.P."/>
            <person name="Kaster A.-K."/>
            <person name="Ovreas L."/>
            <person name="Rohde M."/>
            <person name="Galperin M.Y."/>
            <person name="Jogler C."/>
        </authorList>
    </citation>
    <scope>NUCLEOTIDE SEQUENCE [LARGE SCALE GENOMIC DNA]</scope>
    <source>
        <strain evidence="1 2">Pan189</strain>
    </source>
</reference>
<evidence type="ECO:0000313" key="1">
    <source>
        <dbReference type="EMBL" id="QDT36820.1"/>
    </source>
</evidence>
<proteinExistence type="predicted"/>
<organism evidence="1 2">
    <name type="scientific">Stratiformator vulcanicus</name>
    <dbReference type="NCBI Taxonomy" id="2527980"/>
    <lineage>
        <taxon>Bacteria</taxon>
        <taxon>Pseudomonadati</taxon>
        <taxon>Planctomycetota</taxon>
        <taxon>Planctomycetia</taxon>
        <taxon>Planctomycetales</taxon>
        <taxon>Planctomycetaceae</taxon>
        <taxon>Stratiformator</taxon>
    </lineage>
</organism>
<dbReference type="Proteomes" id="UP000317318">
    <property type="component" value="Chromosome"/>
</dbReference>
<keyword evidence="2" id="KW-1185">Reference proteome</keyword>
<sequence length="84" mass="9353">MRKTLIGTVRGNSIELAGDAKLPEGQEIEVTVEFDHPADSTKVLPPGEGIRRAFGSWADDAEELDAFLEWNRASRKLERRDSAE</sequence>
<evidence type="ECO:0000313" key="2">
    <source>
        <dbReference type="Proteomes" id="UP000317318"/>
    </source>
</evidence>
<dbReference type="EMBL" id="CP036268">
    <property type="protein sequence ID" value="QDT36820.1"/>
    <property type="molecule type" value="Genomic_DNA"/>
</dbReference>
<evidence type="ECO:0008006" key="3">
    <source>
        <dbReference type="Google" id="ProtNLM"/>
    </source>
</evidence>
<gene>
    <name evidence="1" type="ORF">Pan189_11830</name>
</gene>
<dbReference type="AlphaFoldDB" id="A0A517QZ54"/>
<accession>A0A517QZ54</accession>
<name>A0A517QZ54_9PLAN</name>
<protein>
    <recommendedName>
        <fullName evidence="3">DUF104 domain-containing protein</fullName>
    </recommendedName>
</protein>
<dbReference type="KEGG" id="svp:Pan189_11830"/>